<dbReference type="PANTHER" id="PTHR43591:SF24">
    <property type="entry name" value="2-METHOXY-6-POLYPRENYL-1,4-BENZOQUINOL METHYLASE, MITOCHONDRIAL"/>
    <property type="match status" value="1"/>
</dbReference>
<dbReference type="GO" id="GO:0042181">
    <property type="term" value="P:ketone biosynthetic process"/>
    <property type="evidence" value="ECO:0007669"/>
    <property type="project" value="UniProtKB-ARBA"/>
</dbReference>
<dbReference type="HAMAP" id="MF_01813">
    <property type="entry name" value="MenG_UbiE_methyltr"/>
    <property type="match status" value="1"/>
</dbReference>
<evidence type="ECO:0000256" key="1">
    <source>
        <dbReference type="ARBA" id="ARBA00022603"/>
    </source>
</evidence>
<dbReference type="InterPro" id="IPR004033">
    <property type="entry name" value="UbiE/COQ5_MeTrFase"/>
</dbReference>
<dbReference type="EMBL" id="UOEP01000166">
    <property type="protein sequence ID" value="VAW22093.1"/>
    <property type="molecule type" value="Genomic_DNA"/>
</dbReference>
<dbReference type="PANTHER" id="PTHR43591">
    <property type="entry name" value="METHYLTRANSFERASE"/>
    <property type="match status" value="1"/>
</dbReference>
<dbReference type="PROSITE" id="PS51608">
    <property type="entry name" value="SAM_MT_UBIE"/>
    <property type="match status" value="1"/>
</dbReference>
<dbReference type="InterPro" id="IPR029063">
    <property type="entry name" value="SAM-dependent_MTases_sf"/>
</dbReference>
<sequence length="220" mass="24376">MSKKYDFLNHLLSLNIDKLWRKKAIRILSGFNPARIIDIATGTADFAIAACKLNPGQITGIDISQGMLDIGRQKVKKKNLEGIIELVLADSEELPFGSNCFDAAICSFGVRNFETLEKGLKEAYRVLNENGVFVILEFSKPGKAPFKQVYNFYFKKILPAIGRVVSKDSSAYSYLPDSVDAFPSGIGFIDILKKAGFVENKMVPLTFGIATIYICKKSKT</sequence>
<evidence type="ECO:0000256" key="2">
    <source>
        <dbReference type="ARBA" id="ARBA00022679"/>
    </source>
</evidence>
<dbReference type="InterPro" id="IPR023576">
    <property type="entry name" value="UbiE/COQ5_MeTrFase_CS"/>
</dbReference>
<name>A0A3B0U172_9ZZZZ</name>
<dbReference type="PROSITE" id="PS01183">
    <property type="entry name" value="UBIE_1"/>
    <property type="match status" value="1"/>
</dbReference>
<reference evidence="4" key="1">
    <citation type="submission" date="2018-06" db="EMBL/GenBank/DDBJ databases">
        <authorList>
            <person name="Zhirakovskaya E."/>
        </authorList>
    </citation>
    <scope>NUCLEOTIDE SEQUENCE</scope>
</reference>
<dbReference type="NCBIfam" id="TIGR01934">
    <property type="entry name" value="MenG_MenH_UbiE"/>
    <property type="match status" value="1"/>
</dbReference>
<organism evidence="4">
    <name type="scientific">hydrothermal vent metagenome</name>
    <dbReference type="NCBI Taxonomy" id="652676"/>
    <lineage>
        <taxon>unclassified sequences</taxon>
        <taxon>metagenomes</taxon>
        <taxon>ecological metagenomes</taxon>
    </lineage>
</organism>
<keyword evidence="2 4" id="KW-0808">Transferase</keyword>
<evidence type="ECO:0000256" key="3">
    <source>
        <dbReference type="ARBA" id="ARBA00022691"/>
    </source>
</evidence>
<dbReference type="EC" id="2.1.1.163" evidence="4"/>
<dbReference type="GO" id="GO:0032259">
    <property type="term" value="P:methylation"/>
    <property type="evidence" value="ECO:0007669"/>
    <property type="project" value="UniProtKB-KW"/>
</dbReference>
<dbReference type="CDD" id="cd02440">
    <property type="entry name" value="AdoMet_MTases"/>
    <property type="match status" value="1"/>
</dbReference>
<keyword evidence="1 4" id="KW-0489">Methyltransferase</keyword>
<proteinExistence type="inferred from homology"/>
<protein>
    <submittedName>
        <fullName evidence="4">Demethylmenaquinone methyltransferase</fullName>
        <ecNumber evidence="4">2.1.1.163</ecNumber>
    </submittedName>
</protein>
<dbReference type="GO" id="GO:0043770">
    <property type="term" value="F:demethylmenaquinone methyltransferase activity"/>
    <property type="evidence" value="ECO:0007669"/>
    <property type="project" value="UniProtKB-EC"/>
</dbReference>
<dbReference type="NCBIfam" id="NF001244">
    <property type="entry name" value="PRK00216.1-5"/>
    <property type="match status" value="1"/>
</dbReference>
<keyword evidence="3" id="KW-0949">S-adenosyl-L-methionine</keyword>
<dbReference type="SUPFAM" id="SSF53335">
    <property type="entry name" value="S-adenosyl-L-methionine-dependent methyltransferases"/>
    <property type="match status" value="1"/>
</dbReference>
<dbReference type="Gene3D" id="3.40.50.150">
    <property type="entry name" value="Vaccinia Virus protein VP39"/>
    <property type="match status" value="1"/>
</dbReference>
<evidence type="ECO:0000313" key="4">
    <source>
        <dbReference type="EMBL" id="VAW22093.1"/>
    </source>
</evidence>
<dbReference type="AlphaFoldDB" id="A0A3B0U172"/>
<dbReference type="Pfam" id="PF01209">
    <property type="entry name" value="Ubie_methyltran"/>
    <property type="match status" value="1"/>
</dbReference>
<accession>A0A3B0U172</accession>
<gene>
    <name evidence="4" type="ORF">MNBD_BACTEROID01-1962</name>
</gene>